<comment type="caution">
    <text evidence="2">The sequence shown here is derived from an EMBL/GenBank/DDBJ whole genome shotgun (WGS) entry which is preliminary data.</text>
</comment>
<gene>
    <name evidence="2" type="ORF">S01H1_69311</name>
</gene>
<feature type="non-terminal residue" evidence="2">
    <location>
        <position position="1"/>
    </location>
</feature>
<protein>
    <submittedName>
        <fullName evidence="2">Uncharacterized protein</fullName>
    </submittedName>
</protein>
<organism evidence="2">
    <name type="scientific">marine sediment metagenome</name>
    <dbReference type="NCBI Taxonomy" id="412755"/>
    <lineage>
        <taxon>unclassified sequences</taxon>
        <taxon>metagenomes</taxon>
        <taxon>ecological metagenomes</taxon>
    </lineage>
</organism>
<feature type="region of interest" description="Disordered" evidence="1">
    <location>
        <begin position="43"/>
        <end position="62"/>
    </location>
</feature>
<evidence type="ECO:0000256" key="1">
    <source>
        <dbReference type="SAM" id="MobiDB-lite"/>
    </source>
</evidence>
<evidence type="ECO:0000313" key="2">
    <source>
        <dbReference type="EMBL" id="GAG39010.1"/>
    </source>
</evidence>
<feature type="non-terminal residue" evidence="2">
    <location>
        <position position="247"/>
    </location>
</feature>
<reference evidence="2" key="1">
    <citation type="journal article" date="2014" name="Front. Microbiol.">
        <title>High frequency of phylogenetically diverse reductive dehalogenase-homologous genes in deep subseafloor sedimentary metagenomes.</title>
        <authorList>
            <person name="Kawai M."/>
            <person name="Futagami T."/>
            <person name="Toyoda A."/>
            <person name="Takaki Y."/>
            <person name="Nishi S."/>
            <person name="Hori S."/>
            <person name="Arai W."/>
            <person name="Tsubouchi T."/>
            <person name="Morono Y."/>
            <person name="Uchiyama I."/>
            <person name="Ito T."/>
            <person name="Fujiyama A."/>
            <person name="Inagaki F."/>
            <person name="Takami H."/>
        </authorList>
    </citation>
    <scope>NUCLEOTIDE SEQUENCE</scope>
    <source>
        <strain evidence="2">Expedition CK06-06</strain>
    </source>
</reference>
<name>X0X7K8_9ZZZZ</name>
<dbReference type="EMBL" id="BARS01046013">
    <property type="protein sequence ID" value="GAG39010.1"/>
    <property type="molecule type" value="Genomic_DNA"/>
</dbReference>
<accession>X0X7K8</accession>
<dbReference type="AlphaFoldDB" id="X0X7K8"/>
<sequence>VDEECLIRSGMEVPLLDFHKSNIDSPPIHPRCRCQWVLGSGKTKSNRATLPTDRRLSGGQTTNRFVNPISGHIMGKTETGDVYEAALYLGRGKDIIEDKFQGSLVRVTGRGQVGQAGTKINAPVDFEILPWDGSKPYAVEVKSMHVLSKNKKTAIKKPEYARKIAYVLDTDDARAVVNVMIDKDPESVAFAQRQLDEMLDAIGGLDNAPKRPAILVQVVDDTTLAATGNGQVGIELFTYVDDFPSKA</sequence>
<proteinExistence type="predicted"/>